<dbReference type="Proteomes" id="UP000678393">
    <property type="component" value="Unassembled WGS sequence"/>
</dbReference>
<evidence type="ECO:0000313" key="3">
    <source>
        <dbReference type="Proteomes" id="UP000678393"/>
    </source>
</evidence>
<comment type="caution">
    <text evidence="2">The sequence shown here is derived from an EMBL/GenBank/DDBJ whole genome shotgun (WGS) entry which is preliminary data.</text>
</comment>
<accession>A0A8S3ZSU9</accession>
<organism evidence="2 3">
    <name type="scientific">Candidula unifasciata</name>
    <dbReference type="NCBI Taxonomy" id="100452"/>
    <lineage>
        <taxon>Eukaryota</taxon>
        <taxon>Metazoa</taxon>
        <taxon>Spiralia</taxon>
        <taxon>Lophotrochozoa</taxon>
        <taxon>Mollusca</taxon>
        <taxon>Gastropoda</taxon>
        <taxon>Heterobranchia</taxon>
        <taxon>Euthyneura</taxon>
        <taxon>Panpulmonata</taxon>
        <taxon>Eupulmonata</taxon>
        <taxon>Stylommatophora</taxon>
        <taxon>Helicina</taxon>
        <taxon>Helicoidea</taxon>
        <taxon>Geomitridae</taxon>
        <taxon>Candidula</taxon>
    </lineage>
</organism>
<dbReference type="OrthoDB" id="6142640at2759"/>
<evidence type="ECO:0000256" key="1">
    <source>
        <dbReference type="SAM" id="MobiDB-lite"/>
    </source>
</evidence>
<dbReference type="EMBL" id="CAJHNH020005479">
    <property type="protein sequence ID" value="CAG5132577.1"/>
    <property type="molecule type" value="Genomic_DNA"/>
</dbReference>
<proteinExistence type="predicted"/>
<name>A0A8S3ZSU9_9EUPU</name>
<feature type="region of interest" description="Disordered" evidence="1">
    <location>
        <begin position="23"/>
        <end position="49"/>
    </location>
</feature>
<feature type="non-terminal residue" evidence="2">
    <location>
        <position position="1"/>
    </location>
</feature>
<protein>
    <submittedName>
        <fullName evidence="2">Uncharacterized protein</fullName>
    </submittedName>
</protein>
<keyword evidence="3" id="KW-1185">Reference proteome</keyword>
<evidence type="ECO:0000313" key="2">
    <source>
        <dbReference type="EMBL" id="CAG5132577.1"/>
    </source>
</evidence>
<dbReference type="AlphaFoldDB" id="A0A8S3ZSU9"/>
<gene>
    <name evidence="2" type="ORF">CUNI_LOCUS18135</name>
</gene>
<sequence>NNSTMETMEMKDIQLSEPMGISNSQSFNLEFDDNTSDSPGYRVALPQSR</sequence>
<reference evidence="2" key="1">
    <citation type="submission" date="2021-04" db="EMBL/GenBank/DDBJ databases">
        <authorList>
            <consortium name="Molecular Ecology Group"/>
        </authorList>
    </citation>
    <scope>NUCLEOTIDE SEQUENCE</scope>
</reference>